<evidence type="ECO:0000313" key="3">
    <source>
        <dbReference type="WBParaSite" id="PSU_v2.g2350.t1"/>
    </source>
</evidence>
<organism evidence="2 3">
    <name type="scientific">Panagrolaimus superbus</name>
    <dbReference type="NCBI Taxonomy" id="310955"/>
    <lineage>
        <taxon>Eukaryota</taxon>
        <taxon>Metazoa</taxon>
        <taxon>Ecdysozoa</taxon>
        <taxon>Nematoda</taxon>
        <taxon>Chromadorea</taxon>
        <taxon>Rhabditida</taxon>
        <taxon>Tylenchina</taxon>
        <taxon>Panagrolaimomorpha</taxon>
        <taxon>Panagrolaimoidea</taxon>
        <taxon>Panagrolaimidae</taxon>
        <taxon>Panagrolaimus</taxon>
    </lineage>
</organism>
<dbReference type="PANTHER" id="PTHR45757">
    <property type="entry name" value="PROTEIN CBG23364-RELATED"/>
    <property type="match status" value="1"/>
</dbReference>
<feature type="transmembrane region" description="Helical" evidence="1">
    <location>
        <begin position="48"/>
        <end position="68"/>
    </location>
</feature>
<feature type="transmembrane region" description="Helical" evidence="1">
    <location>
        <begin position="114"/>
        <end position="134"/>
    </location>
</feature>
<dbReference type="Gene3D" id="1.20.1250.20">
    <property type="entry name" value="MFS general substrate transporter like domains"/>
    <property type="match status" value="1"/>
</dbReference>
<name>A0A914YNA5_9BILA</name>
<evidence type="ECO:0000256" key="1">
    <source>
        <dbReference type="SAM" id="Phobius"/>
    </source>
</evidence>
<protein>
    <submittedName>
        <fullName evidence="3">Major facilitator superfamily (MFS) profile domain-containing protein</fullName>
    </submittedName>
</protein>
<accession>A0A914YNA5</accession>
<sequence>MANFPPNRMSLSNPSDALLKAPEMEPMLDEKHASSIDRSDDGLFSHRYRYLVLILGCLCLTSICSNMITFNFTLICMQKESPITGMVEGVPGNITSSKKLITFVPMFDQQEKSWLMWAVAGGSIVATFPFNVAYAYYGARTVFFAAGMMSAIATLLVPLCIKFGLGYFIVARIVQVCFYFYIVQNKFILILI</sequence>
<keyword evidence="1" id="KW-0812">Transmembrane</keyword>
<dbReference type="AlphaFoldDB" id="A0A914YNA5"/>
<evidence type="ECO:0000313" key="2">
    <source>
        <dbReference type="Proteomes" id="UP000887577"/>
    </source>
</evidence>
<dbReference type="WBParaSite" id="PSU_v2.g2350.t1">
    <property type="protein sequence ID" value="PSU_v2.g2350.t1"/>
    <property type="gene ID" value="PSU_v2.g2350"/>
</dbReference>
<dbReference type="Proteomes" id="UP000887577">
    <property type="component" value="Unplaced"/>
</dbReference>
<feature type="transmembrane region" description="Helical" evidence="1">
    <location>
        <begin position="141"/>
        <end position="159"/>
    </location>
</feature>
<feature type="transmembrane region" description="Helical" evidence="1">
    <location>
        <begin position="165"/>
        <end position="183"/>
    </location>
</feature>
<keyword evidence="1" id="KW-0472">Membrane</keyword>
<keyword evidence="1" id="KW-1133">Transmembrane helix</keyword>
<reference evidence="3" key="1">
    <citation type="submission" date="2022-11" db="UniProtKB">
        <authorList>
            <consortium name="WormBaseParasite"/>
        </authorList>
    </citation>
    <scope>IDENTIFICATION</scope>
</reference>
<dbReference type="SUPFAM" id="SSF103473">
    <property type="entry name" value="MFS general substrate transporter"/>
    <property type="match status" value="1"/>
</dbReference>
<dbReference type="InterPro" id="IPR036259">
    <property type="entry name" value="MFS_trans_sf"/>
</dbReference>
<proteinExistence type="predicted"/>
<dbReference type="GO" id="GO:0016020">
    <property type="term" value="C:membrane"/>
    <property type="evidence" value="ECO:0007669"/>
    <property type="project" value="TreeGrafter"/>
</dbReference>
<keyword evidence="2" id="KW-1185">Reference proteome</keyword>